<accession>A0AAD7EE56</accession>
<feature type="compositionally biased region" description="Basic residues" evidence="1">
    <location>
        <begin position="70"/>
        <end position="85"/>
    </location>
</feature>
<evidence type="ECO:0000313" key="2">
    <source>
        <dbReference type="EMBL" id="KAJ7315529.1"/>
    </source>
</evidence>
<evidence type="ECO:0000313" key="3">
    <source>
        <dbReference type="Proteomes" id="UP001218218"/>
    </source>
</evidence>
<organism evidence="2 3">
    <name type="scientific">Mycena albidolilacea</name>
    <dbReference type="NCBI Taxonomy" id="1033008"/>
    <lineage>
        <taxon>Eukaryota</taxon>
        <taxon>Fungi</taxon>
        <taxon>Dikarya</taxon>
        <taxon>Basidiomycota</taxon>
        <taxon>Agaricomycotina</taxon>
        <taxon>Agaricomycetes</taxon>
        <taxon>Agaricomycetidae</taxon>
        <taxon>Agaricales</taxon>
        <taxon>Marasmiineae</taxon>
        <taxon>Mycenaceae</taxon>
        <taxon>Mycena</taxon>
    </lineage>
</organism>
<reference evidence="2" key="1">
    <citation type="submission" date="2023-03" db="EMBL/GenBank/DDBJ databases">
        <title>Massive genome expansion in bonnet fungi (Mycena s.s.) driven by repeated elements and novel gene families across ecological guilds.</title>
        <authorList>
            <consortium name="Lawrence Berkeley National Laboratory"/>
            <person name="Harder C.B."/>
            <person name="Miyauchi S."/>
            <person name="Viragh M."/>
            <person name="Kuo A."/>
            <person name="Thoen E."/>
            <person name="Andreopoulos B."/>
            <person name="Lu D."/>
            <person name="Skrede I."/>
            <person name="Drula E."/>
            <person name="Henrissat B."/>
            <person name="Morin E."/>
            <person name="Kohler A."/>
            <person name="Barry K."/>
            <person name="LaButti K."/>
            <person name="Morin E."/>
            <person name="Salamov A."/>
            <person name="Lipzen A."/>
            <person name="Mereny Z."/>
            <person name="Hegedus B."/>
            <person name="Baldrian P."/>
            <person name="Stursova M."/>
            <person name="Weitz H."/>
            <person name="Taylor A."/>
            <person name="Grigoriev I.V."/>
            <person name="Nagy L.G."/>
            <person name="Martin F."/>
            <person name="Kauserud H."/>
        </authorList>
    </citation>
    <scope>NUCLEOTIDE SEQUENCE</scope>
    <source>
        <strain evidence="2">CBHHK002</strain>
    </source>
</reference>
<feature type="region of interest" description="Disordered" evidence="1">
    <location>
        <begin position="61"/>
        <end position="85"/>
    </location>
</feature>
<dbReference type="AlphaFoldDB" id="A0AAD7EE56"/>
<keyword evidence="3" id="KW-1185">Reference proteome</keyword>
<proteinExistence type="predicted"/>
<dbReference type="Proteomes" id="UP001218218">
    <property type="component" value="Unassembled WGS sequence"/>
</dbReference>
<gene>
    <name evidence="2" type="ORF">DFH08DRAFT_820460</name>
</gene>
<sequence>MRWRGNLAQRKMKKEQGFAAAVDGGRICGFLDVLCISIAITSGGGEWGWKDAEIEGKMWDRDGAEEGGCRGRKRQRKGHRPHKKGMVSFAREAVKMSQAHASLCKEKRGHTKSIHTADSVAQKRPRAATAHQAACSQRGCTSRHGQRKDWVPQTPREVWCMDGHASTPVSAPLRRQNGWRLEAPSCLESTCRRMRLKPNTRPYAGQERHIRTACDSSPYRTGQHALLHATECQHIQIPTPQSSAPPYSVFSSDGKVRFGSGPRYFFPNAEPEPRVRFKEFSNLNLNLAFGVQAHLEFTKPGSYGATVHEMGRRSRQLTAGLGGGTAKGYARFSNSSNLNPELGVQFGSVQILDLDLDRCRRGWGH</sequence>
<name>A0AAD7EE56_9AGAR</name>
<dbReference type="EMBL" id="JARIHO010000061">
    <property type="protein sequence ID" value="KAJ7315529.1"/>
    <property type="molecule type" value="Genomic_DNA"/>
</dbReference>
<evidence type="ECO:0000256" key="1">
    <source>
        <dbReference type="SAM" id="MobiDB-lite"/>
    </source>
</evidence>
<comment type="caution">
    <text evidence="2">The sequence shown here is derived from an EMBL/GenBank/DDBJ whole genome shotgun (WGS) entry which is preliminary data.</text>
</comment>
<protein>
    <submittedName>
        <fullName evidence="2">Uncharacterized protein</fullName>
    </submittedName>
</protein>